<dbReference type="AlphaFoldDB" id="A0A6C0ANI0"/>
<sequence length="137" mass="15401">MFNSRVWTDNDTQLLLKYTSSKKKIEDIARIQKRTVGNIETKLKSIAAKLYFNEQLPYDQVEALTGIKKDVLIIKRKSVNVAVAPLELEPVAPLESVAQLKPDLKPIQIISTECPFNLDTISTLIISSISQYLLTPS</sequence>
<dbReference type="EMBL" id="MN740733">
    <property type="protein sequence ID" value="QHS81318.1"/>
    <property type="molecule type" value="Genomic_DNA"/>
</dbReference>
<protein>
    <submittedName>
        <fullName evidence="1">Uncharacterized protein</fullName>
    </submittedName>
</protein>
<proteinExistence type="predicted"/>
<reference evidence="1" key="1">
    <citation type="journal article" date="2020" name="Nature">
        <title>Giant virus diversity and host interactions through global metagenomics.</title>
        <authorList>
            <person name="Schulz F."/>
            <person name="Roux S."/>
            <person name="Paez-Espino D."/>
            <person name="Jungbluth S."/>
            <person name="Walsh D.A."/>
            <person name="Denef V.J."/>
            <person name="McMahon K.D."/>
            <person name="Konstantinidis K.T."/>
            <person name="Eloe-Fadrosh E.A."/>
            <person name="Kyrpides N.C."/>
            <person name="Woyke T."/>
        </authorList>
    </citation>
    <scope>NUCLEOTIDE SEQUENCE</scope>
    <source>
        <strain evidence="1">GVMAG-S-1101161-73</strain>
    </source>
</reference>
<organism evidence="1">
    <name type="scientific">viral metagenome</name>
    <dbReference type="NCBI Taxonomy" id="1070528"/>
    <lineage>
        <taxon>unclassified sequences</taxon>
        <taxon>metagenomes</taxon>
        <taxon>organismal metagenomes</taxon>
    </lineage>
</organism>
<evidence type="ECO:0000313" key="1">
    <source>
        <dbReference type="EMBL" id="QHS81318.1"/>
    </source>
</evidence>
<name>A0A6C0ANI0_9ZZZZ</name>
<accession>A0A6C0ANI0</accession>